<sequence length="321" mass="34647">MAHHVSGLGISPTSMDPRSHITDLYVFQKPGDVSKTILAVDVNPTSPITDDAVDHESVYELGVDTDGDAVTDIAFRVRFSPVRDNGQTASVQLATGRDAAADLDAGDTILADAPVTFGSEPQVTADGGFRFFAGLRSDPFFADPVGATDKFQWTGKDFFADKNVFGIVLEVPNSALGPNPRVGVWARVLVPHDGRLVQGDRAGRPGIDNNFNQDDDDKRVWNQQEPSHDRERFLGKFTHVFEHAGHPADRAAALAESLLPDLLTYDYTSGEGFPNGRNLTDDVINMGIAQLSGGAVPHDGLRPHTDLLADFPYLGNPHQHG</sequence>
<name>A0A3M2M2L2_9ACTN</name>
<organism evidence="2 3">
    <name type="scientific">Actinomadura harenae</name>
    <dbReference type="NCBI Taxonomy" id="2483351"/>
    <lineage>
        <taxon>Bacteria</taxon>
        <taxon>Bacillati</taxon>
        <taxon>Actinomycetota</taxon>
        <taxon>Actinomycetes</taxon>
        <taxon>Streptosporangiales</taxon>
        <taxon>Thermomonosporaceae</taxon>
        <taxon>Actinomadura</taxon>
    </lineage>
</organism>
<dbReference type="RefSeq" id="WP_122195336.1">
    <property type="nucleotide sequence ID" value="NZ_JBHSKC010000012.1"/>
</dbReference>
<evidence type="ECO:0000313" key="3">
    <source>
        <dbReference type="Proteomes" id="UP000282674"/>
    </source>
</evidence>
<comment type="caution">
    <text evidence="2">The sequence shown here is derived from an EMBL/GenBank/DDBJ whole genome shotgun (WGS) entry which is preliminary data.</text>
</comment>
<dbReference type="Proteomes" id="UP000282674">
    <property type="component" value="Unassembled WGS sequence"/>
</dbReference>
<protein>
    <submittedName>
        <fullName evidence="2">DUF4331 domain-containing protein</fullName>
    </submittedName>
</protein>
<dbReference type="Pfam" id="PF14224">
    <property type="entry name" value="DUF4331"/>
    <property type="match status" value="3"/>
</dbReference>
<feature type="region of interest" description="Disordered" evidence="1">
    <location>
        <begin position="199"/>
        <end position="220"/>
    </location>
</feature>
<dbReference type="EMBL" id="RFFG01000026">
    <property type="protein sequence ID" value="RMI43340.1"/>
    <property type="molecule type" value="Genomic_DNA"/>
</dbReference>
<evidence type="ECO:0000313" key="2">
    <source>
        <dbReference type="EMBL" id="RMI43340.1"/>
    </source>
</evidence>
<dbReference type="AlphaFoldDB" id="A0A3M2M2L2"/>
<gene>
    <name evidence="2" type="ORF">EBO15_16835</name>
</gene>
<reference evidence="2 3" key="1">
    <citation type="submission" date="2018-10" db="EMBL/GenBank/DDBJ databases">
        <title>Isolation from soil.</title>
        <authorList>
            <person name="Hu J."/>
        </authorList>
    </citation>
    <scope>NUCLEOTIDE SEQUENCE [LARGE SCALE GENOMIC DNA]</scope>
    <source>
        <strain evidence="2 3">NEAU-Ht49</strain>
    </source>
</reference>
<evidence type="ECO:0000256" key="1">
    <source>
        <dbReference type="SAM" id="MobiDB-lite"/>
    </source>
</evidence>
<keyword evidence="3" id="KW-1185">Reference proteome</keyword>
<dbReference type="OrthoDB" id="9791748at2"/>
<proteinExistence type="predicted"/>
<accession>A0A3M2M2L2</accession>
<dbReference type="InterPro" id="IPR025566">
    <property type="entry name" value="DUF4331"/>
</dbReference>